<dbReference type="EMBL" id="JATAAI010000022">
    <property type="protein sequence ID" value="KAK1738126.1"/>
    <property type="molecule type" value="Genomic_DNA"/>
</dbReference>
<feature type="compositionally biased region" description="Polar residues" evidence="1">
    <location>
        <begin position="977"/>
        <end position="1011"/>
    </location>
</feature>
<feature type="compositionally biased region" description="Polar residues" evidence="1">
    <location>
        <begin position="410"/>
        <end position="424"/>
    </location>
</feature>
<dbReference type="InterPro" id="IPR019309">
    <property type="entry name" value="WASHC3"/>
</dbReference>
<feature type="compositionally biased region" description="Polar residues" evidence="1">
    <location>
        <begin position="444"/>
        <end position="463"/>
    </location>
</feature>
<feature type="region of interest" description="Disordered" evidence="1">
    <location>
        <begin position="1220"/>
        <end position="1256"/>
    </location>
</feature>
<feature type="compositionally biased region" description="Low complexity" evidence="1">
    <location>
        <begin position="176"/>
        <end position="189"/>
    </location>
</feature>
<gene>
    <name evidence="3" type="ORF">QTG54_011420</name>
</gene>
<dbReference type="GO" id="GO:0071203">
    <property type="term" value="C:WASH complex"/>
    <property type="evidence" value="ECO:0007669"/>
    <property type="project" value="InterPro"/>
</dbReference>
<feature type="region of interest" description="Disordered" evidence="1">
    <location>
        <begin position="633"/>
        <end position="691"/>
    </location>
</feature>
<organism evidence="3 4">
    <name type="scientific">Skeletonema marinoi</name>
    <dbReference type="NCBI Taxonomy" id="267567"/>
    <lineage>
        <taxon>Eukaryota</taxon>
        <taxon>Sar</taxon>
        <taxon>Stramenopiles</taxon>
        <taxon>Ochrophyta</taxon>
        <taxon>Bacillariophyta</taxon>
        <taxon>Coscinodiscophyceae</taxon>
        <taxon>Thalassiosirophycidae</taxon>
        <taxon>Thalassiosirales</taxon>
        <taxon>Skeletonemataceae</taxon>
        <taxon>Skeletonema</taxon>
        <taxon>Skeletonema marinoi-dohrnii complex</taxon>
    </lineage>
</organism>
<feature type="region of interest" description="Disordered" evidence="1">
    <location>
        <begin position="580"/>
        <end position="608"/>
    </location>
</feature>
<feature type="compositionally biased region" description="Basic and acidic residues" evidence="1">
    <location>
        <begin position="1220"/>
        <end position="1245"/>
    </location>
</feature>
<feature type="domain" description="FH2" evidence="2">
    <location>
        <begin position="1378"/>
        <end position="1798"/>
    </location>
</feature>
<dbReference type="Pfam" id="PF10152">
    <property type="entry name" value="CCDC53"/>
    <property type="match status" value="6"/>
</dbReference>
<feature type="compositionally biased region" description="Acidic residues" evidence="1">
    <location>
        <begin position="302"/>
        <end position="336"/>
    </location>
</feature>
<dbReference type="PANTHER" id="PTHR45725:SF1">
    <property type="entry name" value="DISHEVELLED ASSOCIATED ACTIVATOR OF MORPHOGENESIS, ISOFORM D"/>
    <property type="match status" value="1"/>
</dbReference>
<dbReference type="PROSITE" id="PS51444">
    <property type="entry name" value="FH2"/>
    <property type="match status" value="1"/>
</dbReference>
<dbReference type="Proteomes" id="UP001224775">
    <property type="component" value="Unassembled WGS sequence"/>
</dbReference>
<feature type="compositionally biased region" description="Basic residues" evidence="1">
    <location>
        <begin position="195"/>
        <end position="207"/>
    </location>
</feature>
<evidence type="ECO:0000259" key="2">
    <source>
        <dbReference type="PROSITE" id="PS51444"/>
    </source>
</evidence>
<reference evidence="3" key="1">
    <citation type="submission" date="2023-06" db="EMBL/GenBank/DDBJ databases">
        <title>Survivors Of The Sea: Transcriptome response of Skeletonema marinoi to long-term dormancy.</title>
        <authorList>
            <person name="Pinder M.I.M."/>
            <person name="Kourtchenko O."/>
            <person name="Robertson E.K."/>
            <person name="Larsson T."/>
            <person name="Maumus F."/>
            <person name="Osuna-Cruz C.M."/>
            <person name="Vancaester E."/>
            <person name="Stenow R."/>
            <person name="Vandepoele K."/>
            <person name="Ploug H."/>
            <person name="Bruchert V."/>
            <person name="Godhe A."/>
            <person name="Topel M."/>
        </authorList>
    </citation>
    <scope>NUCLEOTIDE SEQUENCE</scope>
    <source>
        <strain evidence="3">R05AC</strain>
    </source>
</reference>
<feature type="region of interest" description="Disordered" evidence="1">
    <location>
        <begin position="410"/>
        <end position="477"/>
    </location>
</feature>
<evidence type="ECO:0000256" key="1">
    <source>
        <dbReference type="SAM" id="MobiDB-lite"/>
    </source>
</evidence>
<feature type="region of interest" description="Disordered" evidence="1">
    <location>
        <begin position="1"/>
        <end position="33"/>
    </location>
</feature>
<dbReference type="InterPro" id="IPR051425">
    <property type="entry name" value="Formin_Homology"/>
</dbReference>
<accession>A0AAD8Y1Z2</accession>
<feature type="compositionally biased region" description="Low complexity" evidence="1">
    <location>
        <begin position="427"/>
        <end position="437"/>
    </location>
</feature>
<dbReference type="PANTHER" id="PTHR45725">
    <property type="entry name" value="FORMIN HOMOLOGY 2 FAMILY MEMBER"/>
    <property type="match status" value="1"/>
</dbReference>
<dbReference type="SUPFAM" id="SSF101447">
    <property type="entry name" value="Formin homology 2 domain (FH2 domain)"/>
    <property type="match status" value="1"/>
</dbReference>
<feature type="compositionally biased region" description="Polar residues" evidence="1">
    <location>
        <begin position="1038"/>
        <end position="1047"/>
    </location>
</feature>
<feature type="region of interest" description="Disordered" evidence="1">
    <location>
        <begin position="1028"/>
        <end position="1077"/>
    </location>
</feature>
<feature type="compositionally biased region" description="Basic residues" evidence="1">
    <location>
        <begin position="8"/>
        <end position="17"/>
    </location>
</feature>
<evidence type="ECO:0000313" key="4">
    <source>
        <dbReference type="Proteomes" id="UP001224775"/>
    </source>
</evidence>
<dbReference type="InterPro" id="IPR042201">
    <property type="entry name" value="FH2_Formin_sf"/>
</dbReference>
<feature type="compositionally biased region" description="Basic and acidic residues" evidence="1">
    <location>
        <begin position="645"/>
        <end position="654"/>
    </location>
</feature>
<keyword evidence="4" id="KW-1185">Reference proteome</keyword>
<feature type="region of interest" description="Disordered" evidence="1">
    <location>
        <begin position="1786"/>
        <end position="1810"/>
    </location>
</feature>
<dbReference type="Gene3D" id="1.20.58.2220">
    <property type="entry name" value="Formin, FH2 domain"/>
    <property type="match status" value="1"/>
</dbReference>
<feature type="region of interest" description="Disordered" evidence="1">
    <location>
        <begin position="964"/>
        <end position="1013"/>
    </location>
</feature>
<dbReference type="Pfam" id="PF02181">
    <property type="entry name" value="FH2"/>
    <property type="match status" value="1"/>
</dbReference>
<feature type="region of interest" description="Disordered" evidence="1">
    <location>
        <begin position="1286"/>
        <end position="1320"/>
    </location>
</feature>
<comment type="caution">
    <text evidence="3">The sequence shown here is derived from an EMBL/GenBank/DDBJ whole genome shotgun (WGS) entry which is preliminary data.</text>
</comment>
<protein>
    <submittedName>
        <fullName evidence="3">WASH complex subunit 3</fullName>
    </submittedName>
</protein>
<proteinExistence type="predicted"/>
<dbReference type="InterPro" id="IPR015425">
    <property type="entry name" value="FH2_Formin"/>
</dbReference>
<feature type="region of interest" description="Disordered" evidence="1">
    <location>
        <begin position="1438"/>
        <end position="1458"/>
    </location>
</feature>
<evidence type="ECO:0000313" key="3">
    <source>
        <dbReference type="EMBL" id="KAK1738126.1"/>
    </source>
</evidence>
<name>A0AAD8Y1Z2_9STRA</name>
<dbReference type="SMART" id="SM00498">
    <property type="entry name" value="FH2"/>
    <property type="match status" value="1"/>
</dbReference>
<sequence>MSSLKNSLKSKKGRKKSTQPSRGGSGFIDLSPVIEHDEDSADILRDRLIGRQHQRHVLDANNQKFYSLDHNDTYLSRNNAQHHRDYSDDSDGGEGEWNTLNNNDFTPPFCKDGSDQAAVKKVYTETTQHAITDFVESTNAQRLEEEELLNRAIERREMLHNRITAIEVAKAEFDTSSSNSNRHQQQQQSLEKEKKKSKKKNKHHRHASSNSASSSSPGRPFDEAPHNKKRSGRKRASVEDDRRMDALSERIKKEASEFMNFESKFAEQHLFDGDDETTNAHEKFAEQHLFDDEEIHQLDSDFFLDADDGGNGDNLDGDDTDDDSLFYDANGDDSDESNAQLSTLIEEESQCSASDTLTIHSIQSSDSNMDSALSGAPTPSQLSRYSNMVRLGIPDVAVIRSMERDEITNPESVLQSLKNENNVELGSATSPRSSSMSPKRTVKKNSGSISGRGKQSSSLSAYTSDEESNERPLRDDPNYTKYFKMIKAKVPRSWVKRVLEVDGRDARILQLDPDRPLSEQVNGADIDEKGNINWKNVAINRTESMDSSDSDREERPAVTIPVDIGASVKAELAAMTARAGEFARKRSSGSDSYSLNDRVEKDVSSTPADISSAAIAASNARLNRLKALRVTSGDADSSISKIGRRRENVDEIRRRAPPPAQPTRGRRSPTSSVASGGAGSGNQTYNNLPLKDDPRFSKYFQMIRSRVPRSWVERVIEVDDRDPAILDLDPNKSLASQVGDESTVQKDTIDSSVVLLGATERSSFTRSEKSSDADDVRIDDIVQKDEATTEKYDYDNGIWRNAAPVTEIDDVQAVDDRSETSSITASQVDKPRLDLSKMSALLDRLDLENGAQNVPQDNIQIADPERLDKVRSYSTEEIENRVADLIERFGSRKTQEEQNGSYLHHKELLRKSQTDIAKLSNLLSSKINEDCADANQNDDVTKEQYNIENLPSLLTLVLSKMEQSNQQQETVEPVADQSESSVADQSESPVADQSNSRQDSTKQVANETTKFSPHEALGALFAKRAAQSEDKVQEISESDTAGQSPSPQKALGALFAKRAGEEQKPVESVPDESTKPSPHKALEALFAKRAAQSEDNSAPILREDPEYAKYFKMMKLGMPRETVMQALERDGKDVSILDLDPELPLEKQKKDAEKVKQSATDGKKSALEAMFAKRAAAMGTSPAPGMVAAKPLKDDPEYQKYMKMLKIGMPVENVKQALERDGKDPLIAEMDPTKSYESQRKKEESETQAEEAETDVPLKDMPEYAKFFKMLKMGIPLGAVRQALQKEGKDPDIAEMDPNKSLSSQQKAKPEVPADPPLQEDPAYMKFFKMLKMGIPVGAVQNALKKEGKDPEIINMDPARPLSAQSKSKKTEVSQPKKKKLNPPKVARKRLHWNKIDESKLDASSFWNQAKDQSLQLVGLDIDNDEFANLFTAPINNEAAPKKATKPDAKKNSSKQKVQLIDSRRRMNGSILLAKFKVDYNVLAKQVNTMEYVKAEANELRGMMQLLPTKDESLALRSYLPPMDAPRSEIDDSINKLGECERYMAVMIDVPDANSKFECMVFRAEFESHAESIRDGTKMLAEACNAVKNSERFQKLLLYCLKLGNALNTGGSNEGVSAITLDSLLKLAEAKAFDRQTSVLHYLVSIVQKNDADVLKLSDDFAPVKAAERVAMDMLSLELKKMDQGIEKLQAVVKKNLPEPCDSGSEREENDLIDSTPMGRFSISAASKIQSLSNEFEDVRSSFTDLLRFFGEDSSMSPEAFFGTINTFVSMFDQTHKELVRKEEAKARRKRIEEKQRIRKEEMAAKKAKS</sequence>
<feature type="region of interest" description="Disordered" evidence="1">
    <location>
        <begin position="173"/>
        <end position="244"/>
    </location>
</feature>
<feature type="region of interest" description="Disordered" evidence="1">
    <location>
        <begin position="302"/>
        <end position="337"/>
    </location>
</feature>
<feature type="region of interest" description="Disordered" evidence="1">
    <location>
        <begin position="1348"/>
        <end position="1384"/>
    </location>
</feature>